<dbReference type="AlphaFoldDB" id="A0A183CJV2"/>
<organism evidence="3 4">
    <name type="scientific">Globodera pallida</name>
    <name type="common">Potato cyst nematode worm</name>
    <name type="synonym">Heterodera pallida</name>
    <dbReference type="NCBI Taxonomy" id="36090"/>
    <lineage>
        <taxon>Eukaryota</taxon>
        <taxon>Metazoa</taxon>
        <taxon>Ecdysozoa</taxon>
        <taxon>Nematoda</taxon>
        <taxon>Chromadorea</taxon>
        <taxon>Rhabditida</taxon>
        <taxon>Tylenchina</taxon>
        <taxon>Tylenchomorpha</taxon>
        <taxon>Tylenchoidea</taxon>
        <taxon>Heteroderidae</taxon>
        <taxon>Heteroderinae</taxon>
        <taxon>Globodera</taxon>
    </lineage>
</organism>
<dbReference type="InterPro" id="IPR003877">
    <property type="entry name" value="SPRY_dom"/>
</dbReference>
<evidence type="ECO:0000313" key="3">
    <source>
        <dbReference type="Proteomes" id="UP000050741"/>
    </source>
</evidence>
<feature type="transmembrane region" description="Helical" evidence="1">
    <location>
        <begin position="54"/>
        <end position="71"/>
    </location>
</feature>
<reference evidence="3" key="2">
    <citation type="submission" date="2014-05" db="EMBL/GenBank/DDBJ databases">
        <title>The genome and life-stage specific transcriptomes of Globodera pallida elucidate key aspects of plant parasitism by a cyst nematode.</title>
        <authorList>
            <person name="Cotton J.A."/>
            <person name="Lilley C.J."/>
            <person name="Jones L.M."/>
            <person name="Kikuchi T."/>
            <person name="Reid A.J."/>
            <person name="Thorpe P."/>
            <person name="Tsai I.J."/>
            <person name="Beasley H."/>
            <person name="Blok V."/>
            <person name="Cock P.J.A."/>
            <person name="Van den Akker S.E."/>
            <person name="Holroyd N."/>
            <person name="Hunt M."/>
            <person name="Mantelin S."/>
            <person name="Naghra H."/>
            <person name="Pain A."/>
            <person name="Palomares-Rius J.E."/>
            <person name="Zarowiecki M."/>
            <person name="Berriman M."/>
            <person name="Jones J.T."/>
            <person name="Urwin P.E."/>
        </authorList>
    </citation>
    <scope>NUCLEOTIDE SEQUENCE [LARGE SCALE GENOMIC DNA]</scope>
    <source>
        <strain evidence="3">Lindley</strain>
    </source>
</reference>
<dbReference type="Pfam" id="PF00622">
    <property type="entry name" value="SPRY"/>
    <property type="match status" value="1"/>
</dbReference>
<sequence length="337" mass="38403">MVEECQNEQQQNFDALTEAQKGNAKIGGKKIGKIEHLVAILTPAAQWRRLYDPFRIAGAIVLFIFIIYTVHQLNQQNKQLNEMRLKMAESLKSVQAMVVAELENGNFSMAAHEEEQTKLEELKHLWEKINQFELELKGMKQIAIVVAELEEHKQSNANKFFEIELKNDKLEKYQKGQQLNISFLLKLGIINRWDSDDCHDKLALIGPERWIVQRNGDNSEGWSSVLAESRILDNPFGISYFEVKIVEKTGGLLIGLAKARMPLDKHVGDHEGTYAYSSLGNLWGHEVAGCLHTDKGRPYSEGKLEFEKGDVVGCGLKNGQIIYALNEQRLDHRFHFS</sequence>
<dbReference type="InterPro" id="IPR044736">
    <property type="entry name" value="Gid1/RanBPM/SPLA_SPRY"/>
</dbReference>
<evidence type="ECO:0000256" key="1">
    <source>
        <dbReference type="SAM" id="Phobius"/>
    </source>
</evidence>
<reference evidence="4" key="3">
    <citation type="submission" date="2016-06" db="UniProtKB">
        <authorList>
            <consortium name="WormBaseParasite"/>
        </authorList>
    </citation>
    <scope>IDENTIFICATION</scope>
</reference>
<dbReference type="InterPro" id="IPR013320">
    <property type="entry name" value="ConA-like_dom_sf"/>
</dbReference>
<dbReference type="InterPro" id="IPR001870">
    <property type="entry name" value="B30.2/SPRY"/>
</dbReference>
<accession>A0A183CJV2</accession>
<name>A0A183CJV2_GLOPA</name>
<protein>
    <submittedName>
        <fullName evidence="4">B30.2/SPRY domain-containing protein</fullName>
    </submittedName>
</protein>
<dbReference type="WBParaSite" id="GPLIN_001315800">
    <property type="protein sequence ID" value="GPLIN_001315800"/>
    <property type="gene ID" value="GPLIN_001315800"/>
</dbReference>
<feature type="domain" description="B30.2/SPRY" evidence="2">
    <location>
        <begin position="171"/>
        <end position="337"/>
    </location>
</feature>
<keyword evidence="1" id="KW-1133">Transmembrane helix</keyword>
<keyword evidence="3" id="KW-1185">Reference proteome</keyword>
<proteinExistence type="predicted"/>
<dbReference type="SUPFAM" id="SSF49899">
    <property type="entry name" value="Concanavalin A-like lectins/glucanases"/>
    <property type="match status" value="1"/>
</dbReference>
<dbReference type="Proteomes" id="UP000050741">
    <property type="component" value="Unassembled WGS sequence"/>
</dbReference>
<evidence type="ECO:0000259" key="2">
    <source>
        <dbReference type="PROSITE" id="PS50188"/>
    </source>
</evidence>
<evidence type="ECO:0000313" key="4">
    <source>
        <dbReference type="WBParaSite" id="GPLIN_001315800"/>
    </source>
</evidence>
<dbReference type="InterPro" id="IPR043136">
    <property type="entry name" value="B30.2/SPRY_sf"/>
</dbReference>
<reference evidence="3" key="1">
    <citation type="submission" date="2013-12" db="EMBL/GenBank/DDBJ databases">
        <authorList>
            <person name="Aslett M."/>
        </authorList>
    </citation>
    <scope>NUCLEOTIDE SEQUENCE [LARGE SCALE GENOMIC DNA]</scope>
    <source>
        <strain evidence="3">Lindley</strain>
    </source>
</reference>
<keyword evidence="1" id="KW-0472">Membrane</keyword>
<keyword evidence="1" id="KW-0812">Transmembrane</keyword>
<dbReference type="Gene3D" id="2.60.120.920">
    <property type="match status" value="1"/>
</dbReference>
<dbReference type="CDD" id="cd12885">
    <property type="entry name" value="SPRY_RanBP_like"/>
    <property type="match status" value="1"/>
</dbReference>
<dbReference type="PROSITE" id="PS50188">
    <property type="entry name" value="B302_SPRY"/>
    <property type="match status" value="1"/>
</dbReference>